<gene>
    <name evidence="8" type="ORF">CQR37_09305</name>
</gene>
<dbReference type="InterPro" id="IPR051401">
    <property type="entry name" value="GtrA_CellWall_Glycosyl"/>
</dbReference>
<keyword evidence="3 6" id="KW-0812">Transmembrane</keyword>
<dbReference type="AlphaFoldDB" id="A0A2G0EA15"/>
<organism evidence="8 9">
    <name type="scientific">Enterococcus faecium</name>
    <name type="common">Streptococcus faecium</name>
    <dbReference type="NCBI Taxonomy" id="1352"/>
    <lineage>
        <taxon>Bacteria</taxon>
        <taxon>Bacillati</taxon>
        <taxon>Bacillota</taxon>
        <taxon>Bacilli</taxon>
        <taxon>Lactobacillales</taxon>
        <taxon>Enterococcaceae</taxon>
        <taxon>Enterococcus</taxon>
    </lineage>
</organism>
<keyword evidence="5 6" id="KW-0472">Membrane</keyword>
<proteinExistence type="inferred from homology"/>
<comment type="subcellular location">
    <subcellularLocation>
        <location evidence="1">Membrane</location>
        <topology evidence="1">Multi-pass membrane protein</topology>
    </subcellularLocation>
</comment>
<comment type="caution">
    <text evidence="8">The sequence shown here is derived from an EMBL/GenBank/DDBJ whole genome shotgun (WGS) entry which is preliminary data.</text>
</comment>
<evidence type="ECO:0000256" key="3">
    <source>
        <dbReference type="ARBA" id="ARBA00022692"/>
    </source>
</evidence>
<dbReference type="Pfam" id="PF04138">
    <property type="entry name" value="GtrA_DPMS_TM"/>
    <property type="match status" value="1"/>
</dbReference>
<evidence type="ECO:0000313" key="9">
    <source>
        <dbReference type="Proteomes" id="UP000224303"/>
    </source>
</evidence>
<protein>
    <submittedName>
        <fullName evidence="8">GtrA family protein</fullName>
    </submittedName>
</protein>
<comment type="similarity">
    <text evidence="2">Belongs to the GtrA family.</text>
</comment>
<evidence type="ECO:0000256" key="6">
    <source>
        <dbReference type="SAM" id="Phobius"/>
    </source>
</evidence>
<dbReference type="GO" id="GO:0000271">
    <property type="term" value="P:polysaccharide biosynthetic process"/>
    <property type="evidence" value="ECO:0007669"/>
    <property type="project" value="InterPro"/>
</dbReference>
<feature type="transmembrane region" description="Helical" evidence="6">
    <location>
        <begin position="20"/>
        <end position="40"/>
    </location>
</feature>
<feature type="transmembrane region" description="Helical" evidence="6">
    <location>
        <begin position="90"/>
        <end position="110"/>
    </location>
</feature>
<evidence type="ECO:0000256" key="1">
    <source>
        <dbReference type="ARBA" id="ARBA00004141"/>
    </source>
</evidence>
<feature type="domain" description="GtrA/DPMS transmembrane" evidence="7">
    <location>
        <begin position="22"/>
        <end position="139"/>
    </location>
</feature>
<name>A0A2G0EA15_ENTFC</name>
<dbReference type="GO" id="GO:0005886">
    <property type="term" value="C:plasma membrane"/>
    <property type="evidence" value="ECO:0007669"/>
    <property type="project" value="TreeGrafter"/>
</dbReference>
<evidence type="ECO:0000256" key="4">
    <source>
        <dbReference type="ARBA" id="ARBA00022989"/>
    </source>
</evidence>
<evidence type="ECO:0000259" key="7">
    <source>
        <dbReference type="Pfam" id="PF04138"/>
    </source>
</evidence>
<dbReference type="Proteomes" id="UP000224303">
    <property type="component" value="Unassembled WGS sequence"/>
</dbReference>
<feature type="transmembrane region" description="Helical" evidence="6">
    <location>
        <begin position="116"/>
        <end position="133"/>
    </location>
</feature>
<dbReference type="RefSeq" id="WP_072538638.1">
    <property type="nucleotide sequence ID" value="NZ_PCGC01000019.1"/>
</dbReference>
<sequence>MKQYRQLKGYLEAKGYWEILVYLFFGGLATIVNFVSFALARQYFDLSMALSNSISWFCSVLFAFVTNKLWVFHSKSPNFTHALIECGKFFFYRILSYGLDMGAMVLLINVMNSNEYVAKIITQIIVILANYIFSKLFIFKETEVFEEEVGKVKKTTRHNN</sequence>
<dbReference type="PANTHER" id="PTHR38459">
    <property type="entry name" value="PROPHAGE BACTOPRENOL-LINKED GLUCOSE TRANSLOCASE HOMOLOG"/>
    <property type="match status" value="1"/>
</dbReference>
<keyword evidence="4 6" id="KW-1133">Transmembrane helix</keyword>
<feature type="transmembrane region" description="Helical" evidence="6">
    <location>
        <begin position="46"/>
        <end position="70"/>
    </location>
</feature>
<reference evidence="8 9" key="1">
    <citation type="submission" date="2017-10" db="EMBL/GenBank/DDBJ databases">
        <title>Draft genomes of the Enterococcus faecium isolated from human feces before and after Helicobacter pylori eradication therapy.</title>
        <authorList>
            <person name="Prianichniikov N.A."/>
            <person name="Glushchenko O.E."/>
            <person name="Malakhova M.V."/>
        </authorList>
    </citation>
    <scope>NUCLEOTIDE SEQUENCE [LARGE SCALE GENOMIC DNA]</scope>
    <source>
        <strain evidence="8 9">Hp_5-7</strain>
    </source>
</reference>
<accession>A0A2G0EA15</accession>
<dbReference type="EMBL" id="PCGC01000019">
    <property type="protein sequence ID" value="PHL21323.1"/>
    <property type="molecule type" value="Genomic_DNA"/>
</dbReference>
<evidence type="ECO:0000313" key="8">
    <source>
        <dbReference type="EMBL" id="PHL21323.1"/>
    </source>
</evidence>
<dbReference type="PANTHER" id="PTHR38459:SF5">
    <property type="entry name" value="CELL WALL TEICHOIC ACID GLYCOSYLATION PROTEIN GTCA"/>
    <property type="match status" value="1"/>
</dbReference>
<evidence type="ECO:0000256" key="2">
    <source>
        <dbReference type="ARBA" id="ARBA00009399"/>
    </source>
</evidence>
<dbReference type="InterPro" id="IPR007267">
    <property type="entry name" value="GtrA_DPMS_TM"/>
</dbReference>
<evidence type="ECO:0000256" key="5">
    <source>
        <dbReference type="ARBA" id="ARBA00023136"/>
    </source>
</evidence>